<name>A0A9J7KV18_BRAFL</name>
<feature type="compositionally biased region" description="Polar residues" evidence="2">
    <location>
        <begin position="246"/>
        <end position="264"/>
    </location>
</feature>
<evidence type="ECO:0000256" key="1">
    <source>
        <dbReference type="ARBA" id="ARBA00005431"/>
    </source>
</evidence>
<feature type="compositionally biased region" description="Low complexity" evidence="2">
    <location>
        <begin position="183"/>
        <end position="193"/>
    </location>
</feature>
<dbReference type="RefSeq" id="XP_035670848.1">
    <property type="nucleotide sequence ID" value="XM_035814955.1"/>
</dbReference>
<dbReference type="PANTHER" id="PTHR16165:SF5">
    <property type="entry name" value="NXPE FAMILY MEMBER 3"/>
    <property type="match status" value="1"/>
</dbReference>
<reference evidence="5" key="1">
    <citation type="journal article" date="2020" name="Nat. Ecol. Evol.">
        <title>Deeply conserved synteny resolves early events in vertebrate evolution.</title>
        <authorList>
            <person name="Simakov O."/>
            <person name="Marletaz F."/>
            <person name="Yue J.X."/>
            <person name="O'Connell B."/>
            <person name="Jenkins J."/>
            <person name="Brandt A."/>
            <person name="Calef R."/>
            <person name="Tung C.H."/>
            <person name="Huang T.K."/>
            <person name="Schmutz J."/>
            <person name="Satoh N."/>
            <person name="Yu J.K."/>
            <person name="Putnam N.H."/>
            <person name="Green R.E."/>
            <person name="Rokhsar D.S."/>
        </authorList>
    </citation>
    <scope>NUCLEOTIDE SEQUENCE [LARGE SCALE GENOMIC DNA]</scope>
    <source>
        <strain evidence="5">S238N-H82</strain>
    </source>
</reference>
<comment type="similarity">
    <text evidence="1">Belongs to the NXPE family.</text>
</comment>
<dbReference type="SUPFAM" id="SSF81296">
    <property type="entry name" value="E set domains"/>
    <property type="match status" value="1"/>
</dbReference>
<dbReference type="Proteomes" id="UP000001554">
    <property type="component" value="Chromosome 3"/>
</dbReference>
<protein>
    <submittedName>
        <fullName evidence="6">NXPE family member 3-like isoform X1</fullName>
    </submittedName>
</protein>
<dbReference type="OMA" id="EYSRNIC"/>
<dbReference type="Pfam" id="PF24536">
    <property type="entry name" value="NXPE4_C"/>
    <property type="match status" value="1"/>
</dbReference>
<proteinExistence type="inferred from homology"/>
<dbReference type="InterPro" id="IPR014756">
    <property type="entry name" value="Ig_E-set"/>
</dbReference>
<dbReference type="InterPro" id="IPR026845">
    <property type="entry name" value="NXPH/NXPE"/>
</dbReference>
<reference evidence="6" key="2">
    <citation type="submission" date="2025-08" db="UniProtKB">
        <authorList>
            <consortium name="RefSeq"/>
        </authorList>
    </citation>
    <scope>IDENTIFICATION</scope>
    <source>
        <strain evidence="6">S238N-H82</strain>
        <tissue evidence="6">Testes</tissue>
    </source>
</reference>
<feature type="region of interest" description="Disordered" evidence="2">
    <location>
        <begin position="43"/>
        <end position="90"/>
    </location>
</feature>
<dbReference type="PANTHER" id="PTHR16165">
    <property type="entry name" value="NXPE FAMILY MEMBER"/>
    <property type="match status" value="1"/>
</dbReference>
<dbReference type="KEGG" id="bfo:118412236"/>
<organism evidence="5 6">
    <name type="scientific">Branchiostoma floridae</name>
    <name type="common">Florida lancelet</name>
    <name type="synonym">Amphioxus</name>
    <dbReference type="NCBI Taxonomy" id="7739"/>
    <lineage>
        <taxon>Eukaryota</taxon>
        <taxon>Metazoa</taxon>
        <taxon>Chordata</taxon>
        <taxon>Cephalochordata</taxon>
        <taxon>Leptocardii</taxon>
        <taxon>Amphioxiformes</taxon>
        <taxon>Branchiostomatidae</taxon>
        <taxon>Branchiostoma</taxon>
    </lineage>
</organism>
<feature type="compositionally biased region" description="Basic and acidic residues" evidence="2">
    <location>
        <begin position="68"/>
        <end position="90"/>
    </location>
</feature>
<evidence type="ECO:0000256" key="2">
    <source>
        <dbReference type="SAM" id="MobiDB-lite"/>
    </source>
</evidence>
<dbReference type="Pfam" id="PF06312">
    <property type="entry name" value="Neurexophilin"/>
    <property type="match status" value="1"/>
</dbReference>
<feature type="region of interest" description="Disordered" evidence="2">
    <location>
        <begin position="109"/>
        <end position="265"/>
    </location>
</feature>
<gene>
    <name evidence="6" type="primary">LOC118412236</name>
</gene>
<dbReference type="InterPro" id="IPR057106">
    <property type="entry name" value="NXPE4_C"/>
</dbReference>
<dbReference type="AlphaFoldDB" id="A0A9J7KV18"/>
<evidence type="ECO:0000313" key="5">
    <source>
        <dbReference type="Proteomes" id="UP000001554"/>
    </source>
</evidence>
<feature type="domain" description="NXPE C-terminal" evidence="4">
    <location>
        <begin position="501"/>
        <end position="726"/>
    </location>
</feature>
<dbReference type="GeneID" id="118412236"/>
<evidence type="ECO:0000313" key="6">
    <source>
        <dbReference type="RefSeq" id="XP_035670848.1"/>
    </source>
</evidence>
<feature type="chain" id="PRO_5039932026" evidence="3">
    <location>
        <begin position="26"/>
        <end position="728"/>
    </location>
</feature>
<keyword evidence="5" id="KW-1185">Reference proteome</keyword>
<evidence type="ECO:0000256" key="3">
    <source>
        <dbReference type="SAM" id="SignalP"/>
    </source>
</evidence>
<feature type="signal peptide" evidence="3">
    <location>
        <begin position="1"/>
        <end position="25"/>
    </location>
</feature>
<evidence type="ECO:0000259" key="4">
    <source>
        <dbReference type="Pfam" id="PF24536"/>
    </source>
</evidence>
<accession>A0A9J7KV18</accession>
<keyword evidence="3" id="KW-0732">Signal</keyword>
<dbReference type="OrthoDB" id="5950832at2759"/>
<sequence length="728" mass="81255">MGAKTILVRGLGIILLLLAVLLIKSKPTIFDGNMNRMLPNQIGSSTGGRQVANKDDNVISSGGGETSIPKEMDKMLGNELPPSKDGRQDISIEGNTAYSADDKPIFAEDTVLPNQNPPRIDVGQEKDTVLPNQNTANKDGGQGKNKDDNSVSSANEKPIISQEKDKALPNQNTANKDERQGKNSNNNTASSANVRPIISKENDKVLPNKNTPNKNEGQENALKSNEQKVLANQNPPQKDGRESKDSGNNNAATSALPTGTSSEKTGAHIFNRKQIYKVGDELLVRIIARDAASRPKTIGGDFFTTMLSSRSPVNASTAGRIVDYGNGTYIARFVLGWPGLVTAAVRLIHSSEAVNILKKSRSHKIRRFFSCGFFDEKMNNTEWTSCTFNPIEKANYSGNVCDFSRPDINVTWYCHRPKSAPCDPPVECRQDRNKSLRVDDLFTEEEKASLLKGYTDRVEVSANISVIVQKNDKGIEPKSLPQCGPRLPEPASEGYWYNGTWYSLRCRAQRGFDREAAIRCLRNKNIYLQGDSTLRQWYSDLAKTINTVDNPNESPKFLGPTVTTNHSNNINIHFRFHHFPVSGPPTRPMNVFSFAADDIMNIVGGPNVVFVLGLWAHFCAEPVETFRSRLYGIRHAIVYHHSKYPGTKFFVRSSNTRGFVTFSHLRDNSNWYAYQLLLEARDILGDLNVTIIDVWDMSLCQWHEHNVHPHHDVILNHLDMFYSYICPM</sequence>